<dbReference type="Pfam" id="PF00563">
    <property type="entry name" value="EAL"/>
    <property type="match status" value="1"/>
</dbReference>
<dbReference type="InterPro" id="IPR052155">
    <property type="entry name" value="Biofilm_reg_signaling"/>
</dbReference>
<keyword evidence="2" id="KW-0812">Transmembrane</keyword>
<dbReference type="InterPro" id="IPR000700">
    <property type="entry name" value="PAS-assoc_C"/>
</dbReference>
<dbReference type="CDD" id="cd01948">
    <property type="entry name" value="EAL"/>
    <property type="match status" value="1"/>
</dbReference>
<organism evidence="8 10">
    <name type="scientific">Aeromonas veronii</name>
    <dbReference type="NCBI Taxonomy" id="654"/>
    <lineage>
        <taxon>Bacteria</taxon>
        <taxon>Pseudomonadati</taxon>
        <taxon>Pseudomonadota</taxon>
        <taxon>Gammaproteobacteria</taxon>
        <taxon>Aeromonadales</taxon>
        <taxon>Aeromonadaceae</taxon>
        <taxon>Aeromonas</taxon>
    </lineage>
</organism>
<dbReference type="Gene3D" id="3.30.450.20">
    <property type="entry name" value="PAS domain"/>
    <property type="match status" value="1"/>
</dbReference>
<evidence type="ECO:0000313" key="8">
    <source>
        <dbReference type="EMBL" id="BBR38471.1"/>
    </source>
</evidence>
<feature type="domain" description="HAMP" evidence="6">
    <location>
        <begin position="324"/>
        <end position="378"/>
    </location>
</feature>
<dbReference type="SMART" id="SM00052">
    <property type="entry name" value="EAL"/>
    <property type="match status" value="1"/>
</dbReference>
<dbReference type="Gene3D" id="3.20.20.450">
    <property type="entry name" value="EAL domain"/>
    <property type="match status" value="1"/>
</dbReference>
<evidence type="ECO:0008006" key="11">
    <source>
        <dbReference type="Google" id="ProtNLM"/>
    </source>
</evidence>
<accession>A0A6S5CEL7</accession>
<dbReference type="InterPro" id="IPR000014">
    <property type="entry name" value="PAS"/>
</dbReference>
<dbReference type="PANTHER" id="PTHR44757:SF2">
    <property type="entry name" value="BIOFILM ARCHITECTURE MAINTENANCE PROTEIN MBAA"/>
    <property type="match status" value="1"/>
</dbReference>
<dbReference type="GO" id="GO:0016020">
    <property type="term" value="C:membrane"/>
    <property type="evidence" value="ECO:0007669"/>
    <property type="project" value="InterPro"/>
</dbReference>
<feature type="domain" description="GGDEF" evidence="7">
    <location>
        <begin position="539"/>
        <end position="673"/>
    </location>
</feature>
<dbReference type="CDD" id="cd00130">
    <property type="entry name" value="PAS"/>
    <property type="match status" value="1"/>
</dbReference>
<gene>
    <name evidence="8" type="ORF">WP3W19E03_09960</name>
    <name evidence="9" type="ORF">WP3W19E03_33410</name>
</gene>
<evidence type="ECO:0000313" key="10">
    <source>
        <dbReference type="Proteomes" id="UP000515442"/>
    </source>
</evidence>
<keyword evidence="2" id="KW-1133">Transmembrane helix</keyword>
<feature type="transmembrane region" description="Helical" evidence="2">
    <location>
        <begin position="14"/>
        <end position="36"/>
    </location>
</feature>
<dbReference type="Proteomes" id="UP000515442">
    <property type="component" value="Chromosome"/>
</dbReference>
<dbReference type="PANTHER" id="PTHR44757">
    <property type="entry name" value="DIGUANYLATE CYCLASE DGCP"/>
    <property type="match status" value="1"/>
</dbReference>
<dbReference type="CDD" id="cd01949">
    <property type="entry name" value="GGDEF"/>
    <property type="match status" value="1"/>
</dbReference>
<dbReference type="PROSITE" id="PS50885">
    <property type="entry name" value="HAMP"/>
    <property type="match status" value="1"/>
</dbReference>
<dbReference type="SUPFAM" id="SSF141868">
    <property type="entry name" value="EAL domain-like"/>
    <property type="match status" value="1"/>
</dbReference>
<dbReference type="InterPro" id="IPR025991">
    <property type="entry name" value="Chemoreceptor_zinc-bind_dom"/>
</dbReference>
<dbReference type="InterPro" id="IPR003660">
    <property type="entry name" value="HAMP_dom"/>
</dbReference>
<dbReference type="InterPro" id="IPR035919">
    <property type="entry name" value="EAL_sf"/>
</dbReference>
<dbReference type="InterPro" id="IPR000160">
    <property type="entry name" value="GGDEF_dom"/>
</dbReference>
<dbReference type="InterPro" id="IPR029787">
    <property type="entry name" value="Nucleotide_cyclase"/>
</dbReference>
<dbReference type="PROSITE" id="PS50887">
    <property type="entry name" value="GGDEF"/>
    <property type="match status" value="1"/>
</dbReference>
<evidence type="ECO:0000259" key="6">
    <source>
        <dbReference type="PROSITE" id="PS50885"/>
    </source>
</evidence>
<dbReference type="EMBL" id="AP022038">
    <property type="protein sequence ID" value="BBR40816.1"/>
    <property type="molecule type" value="Genomic_DNA"/>
</dbReference>
<reference evidence="8 10" key="1">
    <citation type="submission" date="2019-12" db="EMBL/GenBank/DDBJ databases">
        <title>complete genome sequences of Aeromonas veronii str. WP3-W19-ESBL-03 isolated from wastewater treatment plant effluent.</title>
        <authorList>
            <person name="Sekizuka T."/>
            <person name="Itokawa K."/>
            <person name="Yatsu K."/>
            <person name="Inamine Y."/>
            <person name="Kuroda M."/>
        </authorList>
    </citation>
    <scope>NUCLEOTIDE SEQUENCE [LARGE SCALE GENOMIC DNA]</scope>
    <source>
        <strain evidence="8 10">WP3-W19-ESBL-03</strain>
    </source>
</reference>
<evidence type="ECO:0000259" key="3">
    <source>
        <dbReference type="PROSITE" id="PS50112"/>
    </source>
</evidence>
<proteinExistence type="predicted"/>
<dbReference type="Pfam" id="PF00990">
    <property type="entry name" value="GGDEF"/>
    <property type="match status" value="1"/>
</dbReference>
<evidence type="ECO:0000259" key="4">
    <source>
        <dbReference type="PROSITE" id="PS50113"/>
    </source>
</evidence>
<protein>
    <recommendedName>
        <fullName evidence="11">EAL domain-containing protein</fullName>
    </recommendedName>
</protein>
<dbReference type="SUPFAM" id="SSF55785">
    <property type="entry name" value="PYP-like sensor domain (PAS domain)"/>
    <property type="match status" value="1"/>
</dbReference>
<feature type="transmembrane region" description="Helical" evidence="2">
    <location>
        <begin position="303"/>
        <end position="323"/>
    </location>
</feature>
<dbReference type="PROSITE" id="PS50113">
    <property type="entry name" value="PAC"/>
    <property type="match status" value="1"/>
</dbReference>
<evidence type="ECO:0000259" key="7">
    <source>
        <dbReference type="PROSITE" id="PS50887"/>
    </source>
</evidence>
<feature type="domain" description="PAS" evidence="3">
    <location>
        <begin position="382"/>
        <end position="428"/>
    </location>
</feature>
<dbReference type="Gene3D" id="6.10.340.10">
    <property type="match status" value="1"/>
</dbReference>
<dbReference type="Pfam" id="PF13682">
    <property type="entry name" value="CZB"/>
    <property type="match status" value="1"/>
</dbReference>
<dbReference type="SMART" id="SM00304">
    <property type="entry name" value="HAMP"/>
    <property type="match status" value="1"/>
</dbReference>
<feature type="domain" description="EAL" evidence="5">
    <location>
        <begin position="682"/>
        <end position="936"/>
    </location>
</feature>
<dbReference type="InterPro" id="IPR035965">
    <property type="entry name" value="PAS-like_dom_sf"/>
</dbReference>
<dbReference type="PROSITE" id="PS50112">
    <property type="entry name" value="PAS"/>
    <property type="match status" value="1"/>
</dbReference>
<dbReference type="FunFam" id="3.30.70.270:FF:000001">
    <property type="entry name" value="Diguanylate cyclase domain protein"/>
    <property type="match status" value="1"/>
</dbReference>
<dbReference type="NCBIfam" id="TIGR00229">
    <property type="entry name" value="sensory_box"/>
    <property type="match status" value="1"/>
</dbReference>
<dbReference type="GO" id="GO:0007165">
    <property type="term" value="P:signal transduction"/>
    <property type="evidence" value="ECO:0007669"/>
    <property type="project" value="InterPro"/>
</dbReference>
<evidence type="ECO:0000259" key="5">
    <source>
        <dbReference type="PROSITE" id="PS50883"/>
    </source>
</evidence>
<dbReference type="Gene3D" id="1.20.120.30">
    <property type="entry name" value="Aspartate receptor, ligand-binding domain"/>
    <property type="match status" value="1"/>
</dbReference>
<dbReference type="SMART" id="SM00267">
    <property type="entry name" value="GGDEF"/>
    <property type="match status" value="1"/>
</dbReference>
<evidence type="ECO:0000313" key="9">
    <source>
        <dbReference type="EMBL" id="BBR40816.1"/>
    </source>
</evidence>
<dbReference type="NCBIfam" id="TIGR00254">
    <property type="entry name" value="GGDEF"/>
    <property type="match status" value="1"/>
</dbReference>
<evidence type="ECO:0000256" key="2">
    <source>
        <dbReference type="SAM" id="Phobius"/>
    </source>
</evidence>
<dbReference type="InterPro" id="IPR001633">
    <property type="entry name" value="EAL_dom"/>
</dbReference>
<dbReference type="GO" id="GO:0003824">
    <property type="term" value="F:catalytic activity"/>
    <property type="evidence" value="ECO:0007669"/>
    <property type="project" value="UniProtKB-ARBA"/>
</dbReference>
<evidence type="ECO:0000256" key="1">
    <source>
        <dbReference type="ARBA" id="ARBA00001946"/>
    </source>
</evidence>
<keyword evidence="2" id="KW-0472">Membrane</keyword>
<comment type="cofactor">
    <cofactor evidence="1">
        <name>Mg(2+)</name>
        <dbReference type="ChEBI" id="CHEBI:18420"/>
    </cofactor>
</comment>
<dbReference type="PROSITE" id="PS50883">
    <property type="entry name" value="EAL"/>
    <property type="match status" value="1"/>
</dbReference>
<name>A0A6S5CEL7_AERVE</name>
<dbReference type="Pfam" id="PF13426">
    <property type="entry name" value="PAS_9"/>
    <property type="match status" value="1"/>
</dbReference>
<dbReference type="SMART" id="SM00091">
    <property type="entry name" value="PAS"/>
    <property type="match status" value="1"/>
</dbReference>
<dbReference type="SUPFAM" id="SSF55073">
    <property type="entry name" value="Nucleotide cyclase"/>
    <property type="match status" value="1"/>
</dbReference>
<sequence length="1075" mass="118380">MGGGRMRLNLTQRFIVYLIVLSILPLLVVGLSAIHLSNQALEHETRSSAIQQAHDKAALLNGQMAQIEALIANISGVEQIVEAVSAEPPDGDVFTRLATQAQIGYVLNNYINLDGLVSIDIFTLGGSHYHVGDTLVSNNLDVTAREQLIAETLAAPSRIHWAGVQANLNRDSAHRQVVTVARVIRRFDLATSREVPVALLLINYDPHQIRREFSKAGVSEDRLLIVLDGRDRLVYHPDPARLGSHAEPALIAQLAEAHSATVTINAASGVLISQVALHAPGWRLAILVPEETRYRSAQAIGRTTTVAMLVSLLIVGVGAVLFARRVVQPIRDVAGRFGQLRDLPDAELLPLAPCGDDEIGNLSRGFNAFLDGLNVRRQSDAKLQLAASVFSHAREGIVITDTDGHIIEVNDAFTRITGYPRNEVLGRNPRIFSSGRHDRAFYDEMWRDLRTRGYWEGEVWNMRKSGQEYAQSLAIAAVRGSDQQTSHYVALFSDITRQKDNEQQLRHIAHFDPLTGLPNRVLLADRLEQAIVRVRRSGLPLALAYIDLDGFKSVNDVHGHDVGDQLLVTLAARMKDCLREGDTVARLGGDEFVAVLADLSNQSTAKDLIDRLLSVIAQPVKVDGVVVQVSGSIGISHYPQSDDVDPDQLLRQADQAMYQAKVAGKNRYHIFDTARDASLRGQHEHLERIREGLIKNEFVLHYQPKVNMRSGEVIGAEALIRWQHPDQGLLAPVEFLPPIAQHPLEVELGRWVIDTALTQIAAWQDAGVDLPVSVNISGFHLQQAGFLDELRALLAAHPNVPRGYLELEVLESSALEDIALVSAVIDASATLGVSFALDDFGTGYSSLTYLKRLPAQVLKIDQSFVRDMLQDSDDLAILEGILGLATAFRRRAIAEGVETVAHGETLLRLGCDLGQGYGIARPMAAADLPAWRQRWRPDPRWAHAHCLDRELMPVLIAGVEHRGWIVALGEHLDGRRDAPPPLDHHQCRFGQWLDKTIHQPRHAATFATIETLHLRVHTLAADLLKRRSQGHDVEALAGMAELHALWDALLVHLEYLLKDDPRSLAPSSGGGSNCR</sequence>
<dbReference type="InterPro" id="IPR043128">
    <property type="entry name" value="Rev_trsase/Diguanyl_cyclase"/>
</dbReference>
<dbReference type="Gene3D" id="3.30.70.270">
    <property type="match status" value="1"/>
</dbReference>
<feature type="domain" description="PAC" evidence="4">
    <location>
        <begin position="455"/>
        <end position="507"/>
    </location>
</feature>
<dbReference type="AlphaFoldDB" id="A0A6S5CEL7"/>
<dbReference type="EMBL" id="AP022038">
    <property type="protein sequence ID" value="BBR38471.1"/>
    <property type="molecule type" value="Genomic_DNA"/>
</dbReference>